<dbReference type="AlphaFoldDB" id="A0A7X5XQP6"/>
<accession>A0A7X5XQP6</accession>
<comment type="caution">
    <text evidence="1">The sequence shown here is derived from an EMBL/GenBank/DDBJ whole genome shotgun (WGS) entry which is preliminary data.</text>
</comment>
<dbReference type="InterPro" id="IPR007948">
    <property type="entry name" value="DUF736"/>
</dbReference>
<dbReference type="EMBL" id="JAATIT010000001">
    <property type="protein sequence ID" value="NJB88566.1"/>
    <property type="molecule type" value="Genomic_DNA"/>
</dbReference>
<sequence length="110" mass="11762">MIIGTMRRNTTGGYSGSIKTLAFDAQIELTPAAYSEKENAPGWRLLIGDPALGAEIGAGWDRTGPRGLYIALQIDDPSLAVPLRANLVRLGPDDDDLSILWSRPEPQAGS</sequence>
<reference evidence="1 2" key="1">
    <citation type="submission" date="2020-03" db="EMBL/GenBank/DDBJ databases">
        <title>Genomic Encyclopedia of Type Strains, Phase IV (KMG-IV): sequencing the most valuable type-strain genomes for metagenomic binning, comparative biology and taxonomic classification.</title>
        <authorList>
            <person name="Goeker M."/>
        </authorList>
    </citation>
    <scope>NUCLEOTIDE SEQUENCE [LARGE SCALE GENOMIC DNA]</scope>
    <source>
        <strain evidence="1 2">DSM 25229</strain>
    </source>
</reference>
<proteinExistence type="predicted"/>
<dbReference type="RefSeq" id="WP_167919402.1">
    <property type="nucleotide sequence ID" value="NZ_JAATIT010000001.1"/>
</dbReference>
<evidence type="ECO:0000313" key="2">
    <source>
        <dbReference type="Proteomes" id="UP000535078"/>
    </source>
</evidence>
<name>A0A7X5XQP6_9SPHN</name>
<dbReference type="Proteomes" id="UP000535078">
    <property type="component" value="Unassembled WGS sequence"/>
</dbReference>
<evidence type="ECO:0000313" key="1">
    <source>
        <dbReference type="EMBL" id="NJB88566.1"/>
    </source>
</evidence>
<protein>
    <submittedName>
        <fullName evidence="1">Uncharacterized protein (DUF736 family)</fullName>
    </submittedName>
</protein>
<dbReference type="Pfam" id="PF05284">
    <property type="entry name" value="DUF736"/>
    <property type="match status" value="1"/>
</dbReference>
<gene>
    <name evidence="1" type="ORF">GGR90_000718</name>
</gene>
<keyword evidence="2" id="KW-1185">Reference proteome</keyword>
<organism evidence="1 2">
    <name type="scientific">Sphingopyxis italica</name>
    <dbReference type="NCBI Taxonomy" id="1129133"/>
    <lineage>
        <taxon>Bacteria</taxon>
        <taxon>Pseudomonadati</taxon>
        <taxon>Pseudomonadota</taxon>
        <taxon>Alphaproteobacteria</taxon>
        <taxon>Sphingomonadales</taxon>
        <taxon>Sphingomonadaceae</taxon>
        <taxon>Sphingopyxis</taxon>
    </lineage>
</organism>